<dbReference type="PANTHER" id="PTHR43434">
    <property type="entry name" value="PHOSPHOGLYCOLATE PHOSPHATASE"/>
    <property type="match status" value="1"/>
</dbReference>
<dbReference type="GO" id="GO:0005829">
    <property type="term" value="C:cytosol"/>
    <property type="evidence" value="ECO:0007669"/>
    <property type="project" value="TreeGrafter"/>
</dbReference>
<dbReference type="InterPro" id="IPR050155">
    <property type="entry name" value="HAD-like_hydrolase_sf"/>
</dbReference>
<name>A0A1M5MKY3_9RHOB</name>
<dbReference type="InterPro" id="IPR023198">
    <property type="entry name" value="PGP-like_dom2"/>
</dbReference>
<dbReference type="AlphaFoldDB" id="A0A1M5MKY3"/>
<dbReference type="PANTHER" id="PTHR43434:SF24">
    <property type="entry name" value="HYDROLASE-RELATED"/>
    <property type="match status" value="1"/>
</dbReference>
<evidence type="ECO:0000313" key="2">
    <source>
        <dbReference type="Proteomes" id="UP000184211"/>
    </source>
</evidence>
<dbReference type="SFLD" id="SFLDG01129">
    <property type="entry name" value="C1.5:_HAD__Beta-PGM__Phosphata"/>
    <property type="match status" value="1"/>
</dbReference>
<dbReference type="InterPro" id="IPR006439">
    <property type="entry name" value="HAD-SF_hydro_IA"/>
</dbReference>
<dbReference type="InterPro" id="IPR041492">
    <property type="entry name" value="HAD_2"/>
</dbReference>
<dbReference type="Pfam" id="PF13419">
    <property type="entry name" value="HAD_2"/>
    <property type="match status" value="1"/>
</dbReference>
<reference evidence="2" key="1">
    <citation type="submission" date="2016-11" db="EMBL/GenBank/DDBJ databases">
        <authorList>
            <person name="Varghese N."/>
            <person name="Submissions S."/>
        </authorList>
    </citation>
    <scope>NUCLEOTIDE SEQUENCE [LARGE SCALE GENOMIC DNA]</scope>
    <source>
        <strain evidence="2">DSM 28223</strain>
    </source>
</reference>
<keyword evidence="2" id="KW-1185">Reference proteome</keyword>
<dbReference type="OrthoDB" id="9793014at2"/>
<dbReference type="Gene3D" id="1.10.150.240">
    <property type="entry name" value="Putative phosphatase, domain 2"/>
    <property type="match status" value="1"/>
</dbReference>
<dbReference type="SUPFAM" id="SSF56784">
    <property type="entry name" value="HAD-like"/>
    <property type="match status" value="1"/>
</dbReference>
<dbReference type="InterPro" id="IPR023214">
    <property type="entry name" value="HAD_sf"/>
</dbReference>
<dbReference type="GO" id="GO:0008967">
    <property type="term" value="F:phosphoglycolate phosphatase activity"/>
    <property type="evidence" value="ECO:0007669"/>
    <property type="project" value="TreeGrafter"/>
</dbReference>
<dbReference type="EMBL" id="FQWM01000002">
    <property type="protein sequence ID" value="SHG77968.1"/>
    <property type="molecule type" value="Genomic_DNA"/>
</dbReference>
<dbReference type="Proteomes" id="UP000184211">
    <property type="component" value="Unassembled WGS sequence"/>
</dbReference>
<dbReference type="SFLD" id="SFLDG01135">
    <property type="entry name" value="C1.5.6:_HAD__Beta-PGM__Phospha"/>
    <property type="match status" value="1"/>
</dbReference>
<dbReference type="SFLD" id="SFLDS00003">
    <property type="entry name" value="Haloacid_Dehalogenase"/>
    <property type="match status" value="1"/>
</dbReference>
<dbReference type="GO" id="GO:0006281">
    <property type="term" value="P:DNA repair"/>
    <property type="evidence" value="ECO:0007669"/>
    <property type="project" value="TreeGrafter"/>
</dbReference>
<evidence type="ECO:0000313" key="1">
    <source>
        <dbReference type="EMBL" id="SHG77968.1"/>
    </source>
</evidence>
<sequence length="223" mass="23952">MSDLKLAVFDVDGTLVDSQAHIMAAMSLAFSNLGLDVPTREAVLGLVGLSLHVMMPRLAPQADKDVHGALVEGYKDAFVQLRTESTVGDTMPLFPMALETLAELQAQPDLLLGVATGKSRRGLDKVLESHGLTKTFVTEHVADHHPSKPHPSMLQACLSDTGVAAERAVMIGDTAYDMEMAKAAGLYAVGVSWGYHDRDQLAQADVIIDKFQDLPAVLKGFWG</sequence>
<dbReference type="InterPro" id="IPR036412">
    <property type="entry name" value="HAD-like_sf"/>
</dbReference>
<dbReference type="NCBIfam" id="TIGR01509">
    <property type="entry name" value="HAD-SF-IA-v3"/>
    <property type="match status" value="1"/>
</dbReference>
<accession>A0A1M5MKY3</accession>
<dbReference type="RefSeq" id="WP_072791799.1">
    <property type="nucleotide sequence ID" value="NZ_FQWM01000002.1"/>
</dbReference>
<proteinExistence type="predicted"/>
<dbReference type="Gene3D" id="3.40.50.1000">
    <property type="entry name" value="HAD superfamily/HAD-like"/>
    <property type="match status" value="1"/>
</dbReference>
<dbReference type="NCBIfam" id="TIGR01549">
    <property type="entry name" value="HAD-SF-IA-v1"/>
    <property type="match status" value="1"/>
</dbReference>
<protein>
    <submittedName>
        <fullName evidence="1">Phosphoglycolate phosphatase</fullName>
    </submittedName>
</protein>
<dbReference type="STRING" id="870908.SAMN04488044_1264"/>
<organism evidence="1 2">
    <name type="scientific">Cognatishimia maritima</name>
    <dbReference type="NCBI Taxonomy" id="870908"/>
    <lineage>
        <taxon>Bacteria</taxon>
        <taxon>Pseudomonadati</taxon>
        <taxon>Pseudomonadota</taxon>
        <taxon>Alphaproteobacteria</taxon>
        <taxon>Rhodobacterales</taxon>
        <taxon>Paracoccaceae</taxon>
        <taxon>Cognatishimia</taxon>
    </lineage>
</organism>
<gene>
    <name evidence="1" type="ORF">SAMN04488044_1264</name>
</gene>